<gene>
    <name evidence="19" type="ORF">FRACYDRAFT_234422</name>
</gene>
<evidence type="ECO:0000256" key="8">
    <source>
        <dbReference type="ARBA" id="ARBA00012016"/>
    </source>
</evidence>
<accession>A0A1E7FRK1</accession>
<dbReference type="EMBL" id="KV784354">
    <property type="protein sequence ID" value="OEU20789.1"/>
    <property type="molecule type" value="Genomic_DNA"/>
</dbReference>
<evidence type="ECO:0000256" key="5">
    <source>
        <dbReference type="ARBA" id="ARBA00004692"/>
    </source>
</evidence>
<dbReference type="InParanoid" id="A0A1E7FRK1"/>
<evidence type="ECO:0000256" key="16">
    <source>
        <dbReference type="ARBA" id="ARBA00029570"/>
    </source>
</evidence>
<comment type="pathway">
    <text evidence="6">Cofactor biosynthesis; adenosylcobalamin biosynthesis; adenosylcobalamin from cob(II)yrinate a,c-diamide: step 5/7.</text>
</comment>
<comment type="catalytic activity">
    <reaction evidence="3">
        <text>adenosylcob(III)inamide + GTP = adenosylcob(III)inamide phosphate + GDP + H(+)</text>
        <dbReference type="Rhea" id="RHEA:15765"/>
        <dbReference type="ChEBI" id="CHEBI:2480"/>
        <dbReference type="ChEBI" id="CHEBI:15378"/>
        <dbReference type="ChEBI" id="CHEBI:37565"/>
        <dbReference type="ChEBI" id="CHEBI:58189"/>
        <dbReference type="ChEBI" id="CHEBI:58502"/>
        <dbReference type="EC" id="2.7.1.156"/>
    </reaction>
</comment>
<evidence type="ECO:0000259" key="18">
    <source>
        <dbReference type="Pfam" id="PF14251"/>
    </source>
</evidence>
<dbReference type="Proteomes" id="UP000095751">
    <property type="component" value="Unassembled WGS sequence"/>
</dbReference>
<dbReference type="EC" id="2.7.7.62" evidence="9"/>
<dbReference type="InterPro" id="IPR027417">
    <property type="entry name" value="P-loop_NTPase"/>
</dbReference>
<evidence type="ECO:0000256" key="6">
    <source>
        <dbReference type="ARBA" id="ARBA00005159"/>
    </source>
</evidence>
<evidence type="ECO:0000256" key="7">
    <source>
        <dbReference type="ARBA" id="ARBA00007490"/>
    </source>
</evidence>
<dbReference type="GO" id="GO:0008820">
    <property type="term" value="F:cobinamide phosphate guanylyltransferase activity"/>
    <property type="evidence" value="ECO:0007669"/>
    <property type="project" value="UniProtKB-EC"/>
</dbReference>
<organism evidence="19 20">
    <name type="scientific">Fragilariopsis cylindrus CCMP1102</name>
    <dbReference type="NCBI Taxonomy" id="635003"/>
    <lineage>
        <taxon>Eukaryota</taxon>
        <taxon>Sar</taxon>
        <taxon>Stramenopiles</taxon>
        <taxon>Ochrophyta</taxon>
        <taxon>Bacillariophyta</taxon>
        <taxon>Bacillariophyceae</taxon>
        <taxon>Bacillariophycidae</taxon>
        <taxon>Bacillariales</taxon>
        <taxon>Bacillariaceae</taxon>
        <taxon>Fragilariopsis</taxon>
    </lineage>
</organism>
<evidence type="ECO:0000256" key="13">
    <source>
        <dbReference type="ARBA" id="ARBA00022777"/>
    </source>
</evidence>
<dbReference type="GO" id="GO:0005524">
    <property type="term" value="F:ATP binding"/>
    <property type="evidence" value="ECO:0007669"/>
    <property type="project" value="UniProtKB-KW"/>
</dbReference>
<keyword evidence="10" id="KW-0169">Cobalamin biosynthesis</keyword>
<name>A0A1E7FRK1_9STRA</name>
<keyword evidence="11" id="KW-0808">Transferase</keyword>
<evidence type="ECO:0000256" key="4">
    <source>
        <dbReference type="ARBA" id="ARBA00003889"/>
    </source>
</evidence>
<dbReference type="PANTHER" id="PTHR34848:SF1">
    <property type="entry name" value="BIFUNCTIONAL ADENOSYLCOBALAMIN BIOSYNTHESIS PROTEIN COBU"/>
    <property type="match status" value="1"/>
</dbReference>
<proteinExistence type="inferred from homology"/>
<evidence type="ECO:0000256" key="1">
    <source>
        <dbReference type="ARBA" id="ARBA00000312"/>
    </source>
</evidence>
<comment type="catalytic activity">
    <reaction evidence="2">
        <text>adenosylcob(III)inamide phosphate + GTP + H(+) = adenosylcob(III)inamide-GDP + diphosphate</text>
        <dbReference type="Rhea" id="RHEA:22712"/>
        <dbReference type="ChEBI" id="CHEBI:15378"/>
        <dbReference type="ChEBI" id="CHEBI:33019"/>
        <dbReference type="ChEBI" id="CHEBI:37565"/>
        <dbReference type="ChEBI" id="CHEBI:58502"/>
        <dbReference type="ChEBI" id="CHEBI:60487"/>
        <dbReference type="EC" id="2.7.7.62"/>
    </reaction>
</comment>
<dbReference type="PANTHER" id="PTHR34848">
    <property type="match status" value="1"/>
</dbReference>
<keyword evidence="13" id="KW-0418">Kinase</keyword>
<keyword evidence="15" id="KW-0342">GTP-binding</keyword>
<evidence type="ECO:0000256" key="14">
    <source>
        <dbReference type="ARBA" id="ARBA00022840"/>
    </source>
</evidence>
<evidence type="ECO:0000313" key="20">
    <source>
        <dbReference type="Proteomes" id="UP000095751"/>
    </source>
</evidence>
<evidence type="ECO:0000256" key="12">
    <source>
        <dbReference type="ARBA" id="ARBA00022741"/>
    </source>
</evidence>
<evidence type="ECO:0000256" key="2">
    <source>
        <dbReference type="ARBA" id="ARBA00000711"/>
    </source>
</evidence>
<dbReference type="SUPFAM" id="SSF52540">
    <property type="entry name" value="P-loop containing nucleoside triphosphate hydrolases"/>
    <property type="match status" value="1"/>
</dbReference>
<keyword evidence="19" id="KW-0378">Hydrolase</keyword>
<reference evidence="19 20" key="1">
    <citation type="submission" date="2016-09" db="EMBL/GenBank/DDBJ databases">
        <title>Extensive genetic diversity and differential bi-allelic expression allows diatom success in the polar Southern Ocean.</title>
        <authorList>
            <consortium name="DOE Joint Genome Institute"/>
            <person name="Mock T."/>
            <person name="Otillar R.P."/>
            <person name="Strauss J."/>
            <person name="Dupont C."/>
            <person name="Frickenhaus S."/>
            <person name="Maumus F."/>
            <person name="Mcmullan M."/>
            <person name="Sanges R."/>
            <person name="Schmutz J."/>
            <person name="Toseland A."/>
            <person name="Valas R."/>
            <person name="Veluchamy A."/>
            <person name="Ward B.J."/>
            <person name="Allen A."/>
            <person name="Barry K."/>
            <person name="Falciatore A."/>
            <person name="Ferrante M."/>
            <person name="Fortunato A.E."/>
            <person name="Gloeckner G."/>
            <person name="Gruber A."/>
            <person name="Hipkin R."/>
            <person name="Janech M."/>
            <person name="Kroth P."/>
            <person name="Leese F."/>
            <person name="Lindquist E."/>
            <person name="Lyon B.R."/>
            <person name="Martin J."/>
            <person name="Mayer C."/>
            <person name="Parker M."/>
            <person name="Quesneville H."/>
            <person name="Raymond J."/>
            <person name="Uhlig C."/>
            <person name="Valentin K.U."/>
            <person name="Worden A.Z."/>
            <person name="Armbrust E.V."/>
            <person name="Bowler C."/>
            <person name="Green B."/>
            <person name="Moulton V."/>
            <person name="Van Oosterhout C."/>
            <person name="Grigoriev I."/>
        </authorList>
    </citation>
    <scope>NUCLEOTIDE SEQUENCE [LARGE SCALE GENOMIC DNA]</scope>
    <source>
        <strain evidence="19 20">CCMP1102</strain>
    </source>
</reference>
<evidence type="ECO:0000256" key="15">
    <source>
        <dbReference type="ARBA" id="ARBA00023134"/>
    </source>
</evidence>
<dbReference type="GO" id="GO:0005525">
    <property type="term" value="F:GTP binding"/>
    <property type="evidence" value="ECO:0007669"/>
    <property type="project" value="UniProtKB-KW"/>
</dbReference>
<evidence type="ECO:0000256" key="3">
    <source>
        <dbReference type="ARBA" id="ARBA00001522"/>
    </source>
</evidence>
<dbReference type="Gene3D" id="3.40.50.300">
    <property type="entry name" value="P-loop containing nucleotide triphosphate hydrolases"/>
    <property type="match status" value="1"/>
</dbReference>
<dbReference type="OrthoDB" id="2138860at2759"/>
<keyword evidence="12" id="KW-0547">Nucleotide-binding</keyword>
<dbReference type="InterPro" id="IPR003203">
    <property type="entry name" value="CobU/CobP"/>
</dbReference>
<comment type="catalytic activity">
    <reaction evidence="1">
        <text>adenosylcob(III)inamide + ATP = adenosylcob(III)inamide phosphate + ADP + H(+)</text>
        <dbReference type="Rhea" id="RHEA:15769"/>
        <dbReference type="ChEBI" id="CHEBI:2480"/>
        <dbReference type="ChEBI" id="CHEBI:15378"/>
        <dbReference type="ChEBI" id="CHEBI:30616"/>
        <dbReference type="ChEBI" id="CHEBI:58502"/>
        <dbReference type="ChEBI" id="CHEBI:456216"/>
        <dbReference type="EC" id="2.7.1.156"/>
    </reaction>
</comment>
<comment type="function">
    <text evidence="4">Catalyzes ATP-dependent phosphorylation of adenosylcobinamide and addition of GMP to adenosylcobinamide phosphate.</text>
</comment>
<dbReference type="GO" id="GO:0016787">
    <property type="term" value="F:hydrolase activity"/>
    <property type="evidence" value="ECO:0007669"/>
    <property type="project" value="UniProtKB-KW"/>
</dbReference>
<keyword evidence="14" id="KW-0067">ATP-binding</keyword>
<dbReference type="AlphaFoldDB" id="A0A1E7FRK1"/>
<evidence type="ECO:0000256" key="9">
    <source>
        <dbReference type="ARBA" id="ARBA00012523"/>
    </source>
</evidence>
<feature type="domain" description="DUF4346" evidence="18">
    <location>
        <begin position="241"/>
        <end position="344"/>
    </location>
</feature>
<dbReference type="KEGG" id="fcy:FRACYDRAFT_234422"/>
<dbReference type="GO" id="GO:0043752">
    <property type="term" value="F:adenosylcobinamide kinase activity"/>
    <property type="evidence" value="ECO:0007669"/>
    <property type="project" value="UniProtKB-EC"/>
</dbReference>
<dbReference type="Pfam" id="PF02283">
    <property type="entry name" value="CobU"/>
    <property type="match status" value="1"/>
</dbReference>
<dbReference type="CDD" id="cd00544">
    <property type="entry name" value="CobU"/>
    <property type="match status" value="1"/>
</dbReference>
<dbReference type="EC" id="2.7.1.156" evidence="8"/>
<comment type="pathway">
    <text evidence="5">Cofactor biosynthesis; adenosylcobalamin biosynthesis; adenosylcobalamin from cob(II)yrinate a,c-diamide: step 6/7.</text>
</comment>
<protein>
    <recommendedName>
        <fullName evidence="16">Adenosylcobinamide kinase</fullName>
        <ecNumber evidence="8">2.7.1.156</ecNumber>
        <ecNumber evidence="9">2.7.7.62</ecNumber>
    </recommendedName>
    <alternativeName>
        <fullName evidence="17">Adenosylcobinamide-phosphate guanylyltransferase</fullName>
    </alternativeName>
</protein>
<dbReference type="InterPro" id="IPR025595">
    <property type="entry name" value="PterinBD-DUF4346"/>
</dbReference>
<evidence type="ECO:0000256" key="17">
    <source>
        <dbReference type="ARBA" id="ARBA00030571"/>
    </source>
</evidence>
<keyword evidence="20" id="KW-1185">Reference proteome</keyword>
<evidence type="ECO:0000313" key="19">
    <source>
        <dbReference type="EMBL" id="OEU20789.1"/>
    </source>
</evidence>
<sequence>MSTIYLVTGGARSGKSGYAQHLCEYLSPKPIYLATSKVFDNDEDFAKRVLKHQEERGEEWTTIEEHLEPSKHLEKLKGQVVMVDCLTLWLTNWMMKEGLFSLDGTKTEETADSGVQDASERALKKIEQEFDKLTEPWNCTFVFVTNELGSGTHPHDHTSRKFVDAQGWFAQYVAKRSKYVIHMVCGCPNVLKGPPSAPGPFSPTLSLAVSNSGGLASPTIDEANRADMLNHYLSKRDIAMDPKGYFKLKIDTEKNVIQASYHSCIINEKGDFFDLDGNRLHCHGKSPEPIKVWSARTAKELTMQVLEHWEMAAKVVSVGHGSYLGREAQKAETALYSGKTYRQD</sequence>
<evidence type="ECO:0000256" key="10">
    <source>
        <dbReference type="ARBA" id="ARBA00022573"/>
    </source>
</evidence>
<evidence type="ECO:0000256" key="11">
    <source>
        <dbReference type="ARBA" id="ARBA00022679"/>
    </source>
</evidence>
<dbReference type="Pfam" id="PF14251">
    <property type="entry name" value="PterinBD-DUF4346"/>
    <property type="match status" value="1"/>
</dbReference>
<comment type="similarity">
    <text evidence="7">Belongs to the CobU/CobP family.</text>
</comment>